<dbReference type="Gene3D" id="1.10.8.60">
    <property type="match status" value="1"/>
</dbReference>
<dbReference type="InterPro" id="IPR050130">
    <property type="entry name" value="ClpA_ClpB"/>
</dbReference>
<accession>A0AAU9L7Z6</accession>
<evidence type="ECO:0000259" key="15">
    <source>
        <dbReference type="PROSITE" id="PS51471"/>
    </source>
</evidence>
<dbReference type="CDD" id="cd19499">
    <property type="entry name" value="RecA-like_ClpB_Hsp104-like"/>
    <property type="match status" value="1"/>
</dbReference>
<dbReference type="InterPro" id="IPR019489">
    <property type="entry name" value="Clp_ATPase_C"/>
</dbReference>
<dbReference type="Gene3D" id="3.40.50.300">
    <property type="entry name" value="P-loop containing nucleotide triphosphate hydrolases"/>
    <property type="match status" value="4"/>
</dbReference>
<keyword evidence="14" id="KW-1133">Transmembrane helix</keyword>
<dbReference type="Pfam" id="PF17871">
    <property type="entry name" value="AAA_lid_9"/>
    <property type="match status" value="1"/>
</dbReference>
<dbReference type="Pfam" id="PF00004">
    <property type="entry name" value="AAA"/>
    <property type="match status" value="1"/>
</dbReference>
<evidence type="ECO:0000256" key="11">
    <source>
        <dbReference type="RuleBase" id="RU004432"/>
    </source>
</evidence>
<evidence type="ECO:0000256" key="5">
    <source>
        <dbReference type="ARBA" id="ARBA00022840"/>
    </source>
</evidence>
<evidence type="ECO:0000259" key="16">
    <source>
        <dbReference type="PROSITE" id="PS51903"/>
    </source>
</evidence>
<keyword evidence="9 11" id="KW-0143">Chaperone</keyword>
<dbReference type="GO" id="GO:0016887">
    <property type="term" value="F:ATP hydrolysis activity"/>
    <property type="evidence" value="ECO:0007669"/>
    <property type="project" value="InterPro"/>
</dbReference>
<dbReference type="Pfam" id="PF02861">
    <property type="entry name" value="Clp_N"/>
    <property type="match status" value="1"/>
</dbReference>
<dbReference type="GO" id="GO:0005506">
    <property type="term" value="F:iron ion binding"/>
    <property type="evidence" value="ECO:0007669"/>
    <property type="project" value="InterPro"/>
</dbReference>
<dbReference type="InterPro" id="IPR041546">
    <property type="entry name" value="ClpA/ClpB_AAA_lid"/>
</dbReference>
<evidence type="ECO:0000256" key="3">
    <source>
        <dbReference type="ARBA" id="ARBA00022737"/>
    </source>
</evidence>
<evidence type="ECO:0008006" key="19">
    <source>
        <dbReference type="Google" id="ProtNLM"/>
    </source>
</evidence>
<evidence type="ECO:0000256" key="9">
    <source>
        <dbReference type="ARBA" id="ARBA00023186"/>
    </source>
</evidence>
<dbReference type="GO" id="GO:0034605">
    <property type="term" value="P:cellular response to heat"/>
    <property type="evidence" value="ECO:0007669"/>
    <property type="project" value="TreeGrafter"/>
</dbReference>
<reference evidence="17" key="1">
    <citation type="submission" date="2021-11" db="EMBL/GenBank/DDBJ databases">
        <authorList>
            <person name="Islam A."/>
            <person name="Islam S."/>
            <person name="Flora M.S."/>
            <person name="Rahman M."/>
            <person name="Ziaur R.M."/>
            <person name="Epstein J.H."/>
            <person name="Hassan M."/>
            <person name="Klassen M."/>
            <person name="Woodard K."/>
            <person name="Webb A."/>
            <person name="Webby R.J."/>
            <person name="El Zowalaty M.E."/>
        </authorList>
    </citation>
    <scope>NUCLEOTIDE SEQUENCE</scope>
    <source>
        <strain evidence="17">Pbs3</strain>
    </source>
</reference>
<comment type="caution">
    <text evidence="17">The sequence shown here is derived from an EMBL/GenBank/DDBJ whole genome shotgun (WGS) entry which is preliminary data.</text>
</comment>
<dbReference type="SMART" id="SM00702">
    <property type="entry name" value="P4Hc"/>
    <property type="match status" value="1"/>
</dbReference>
<keyword evidence="6" id="KW-0223">Dioxygenase</keyword>
<evidence type="ECO:0000256" key="6">
    <source>
        <dbReference type="ARBA" id="ARBA00022964"/>
    </source>
</evidence>
<dbReference type="InterPro" id="IPR036628">
    <property type="entry name" value="Clp_N_dom_sf"/>
</dbReference>
<proteinExistence type="inferred from homology"/>
<dbReference type="SMART" id="SM01086">
    <property type="entry name" value="ClpB_D2-small"/>
    <property type="match status" value="1"/>
</dbReference>
<dbReference type="InterPro" id="IPR005123">
    <property type="entry name" value="Oxoglu/Fe-dep_dioxygenase_dom"/>
</dbReference>
<evidence type="ECO:0000256" key="4">
    <source>
        <dbReference type="ARBA" id="ARBA00022741"/>
    </source>
</evidence>
<feature type="domain" description="Clp R" evidence="16">
    <location>
        <begin position="350"/>
        <end position="492"/>
    </location>
</feature>
<evidence type="ECO:0000256" key="7">
    <source>
        <dbReference type="ARBA" id="ARBA00023002"/>
    </source>
</evidence>
<evidence type="ECO:0000256" key="2">
    <source>
        <dbReference type="ARBA" id="ARBA00022723"/>
    </source>
</evidence>
<evidence type="ECO:0000313" key="17">
    <source>
        <dbReference type="EMBL" id="CAH0480729.1"/>
    </source>
</evidence>
<keyword evidence="2" id="KW-0479">Metal-binding</keyword>
<dbReference type="Pfam" id="PF07724">
    <property type="entry name" value="AAA_2"/>
    <property type="match status" value="1"/>
</dbReference>
<keyword evidence="4 11" id="KW-0547">Nucleotide-binding</keyword>
<comment type="cofactor">
    <cofactor evidence="1">
        <name>L-ascorbate</name>
        <dbReference type="ChEBI" id="CHEBI:38290"/>
    </cofactor>
</comment>
<dbReference type="InterPro" id="IPR044862">
    <property type="entry name" value="Pro_4_hyd_alph_FE2OG_OXY"/>
</dbReference>
<gene>
    <name evidence="17" type="ORF">PBS003_LOCUS7344</name>
</gene>
<keyword evidence="7" id="KW-0560">Oxidoreductase</keyword>
<evidence type="ECO:0000313" key="18">
    <source>
        <dbReference type="Proteomes" id="UP001160483"/>
    </source>
</evidence>
<dbReference type="FunFam" id="3.40.50.300:FF:000025">
    <property type="entry name" value="ATP-dependent Clp protease subunit"/>
    <property type="match status" value="1"/>
</dbReference>
<dbReference type="Gene3D" id="2.60.120.620">
    <property type="entry name" value="q2cbj1_9rhob like domain"/>
    <property type="match status" value="1"/>
</dbReference>
<dbReference type="SMART" id="SM00382">
    <property type="entry name" value="AAA"/>
    <property type="match status" value="2"/>
</dbReference>
<evidence type="ECO:0000256" key="14">
    <source>
        <dbReference type="SAM" id="Phobius"/>
    </source>
</evidence>
<sequence>MGRKNAKKTETSIPSASQKEIVHTKKEKIDKIKDKKNASLTTGIYGWTLKLLVVVVAIAVAYYLHELDKLDSKNMDNSQYIHQKDVVEHLRMNVTCASTENARNFVTGCHKKKGEICGRAVIDNFVTPSQVMRLREIAEIGMKNRSALGGPTIMDINTGYVRDSEGLINIYQPEKRIPNEMKPGVKRFEKLQYNLYRRVVEKVRWAVMKEFGLKALYFSAPTFITRFVGNDSWAPNQLHDEYWHPHVDKENTKHYDYSSLLYLADYDEEFTGGLFSFIDESTETVIEPARGRLVMFTAGSENLHVVRKVETGTRYALSLWFSCDERKQFHNFLKGAMHKRFRQNKNEMNPAEFTDKTNEYLRHAHDMAEEMGHSQLTPLHVAYALFDDKNGTAKRVADLVHGNVAGFQQDAMLQLKKLPTQTPAPDSIGVDSALIKMLKYAHKMRKDMKDSHLAADHLVVALYHNSQVASLLKSNQMDENQVKDAVQKMRGGRPVTNASAEESYDALNKYGQNLIELAEAGKIDPVIGRDEEIRRVIRILSRRTKNNPVLIGEPGVGKTAIVEGLARRIVVGDVPESLNCKLISLDMGALIAGAKYRGEFEERLKAVLKEVKDSDGKIILFIDEMHLILGAGQTSGAMDAANLLKPMLARGELRCIGATTLDEYREHVEKDKAFERRFQQVQVHEPSVPDTVSILRGLKERYEAHHGVQITDAALVAAAKLADRYIKGRFMPDKAIDIIDEAASAAAATGGGYGTSKGEGRIEQTAFEKVQEDLNKIQDELSPLILRHEAEKARVNEIRQLRDKLQNLQLKAEQAERNLDLQTASDLQYYAIPDVRRRIAAAEEAKKREDEDELQHKMVEEVVRENQICEVVARWTGIPVSRLTSSMGDRLMHLEERIHQRVVGQEEAVKAVCDAVLRSRAGLSRTGQPTGSFLFLGPTGVGKTELAKALANELFDDDKHMVRIDMSEYMEEHTVSRLIGSPPGYVGFSEGGQLTEAVRRNPYNVVLVDEIEKAHPKVLNILLQVLDDGRLTDSHGRTVDFANTVIIMTSNIGAEHLLFENDLSPRASKKIKTEGDVMDAESDRKREFANQRKLVLQQLRRTIRPELLNRLDDIVVFEPLGRKELRQIVLLQFDSVISRLKEAQISINVTTAALDVILAEAYEPQYGARPIKRYIEKHVVTDLSKLIISGQLHAKTQVEITETNGKLSFTILQSKDVDIEMAP</sequence>
<dbReference type="InterPro" id="IPR003959">
    <property type="entry name" value="ATPase_AAA_core"/>
</dbReference>
<dbReference type="PROSITE" id="PS51471">
    <property type="entry name" value="FE2OG_OXY"/>
    <property type="match status" value="1"/>
</dbReference>
<keyword evidence="14" id="KW-0472">Membrane</keyword>
<feature type="coiled-coil region" evidence="12">
    <location>
        <begin position="788"/>
        <end position="825"/>
    </location>
</feature>
<feature type="domain" description="Fe2OG dioxygenase" evidence="15">
    <location>
        <begin position="217"/>
        <end position="323"/>
    </location>
</feature>
<dbReference type="PANTHER" id="PTHR11638">
    <property type="entry name" value="ATP-DEPENDENT CLP PROTEASE"/>
    <property type="match status" value="1"/>
</dbReference>
<organism evidence="17 18">
    <name type="scientific">Peronospora belbahrii</name>
    <dbReference type="NCBI Taxonomy" id="622444"/>
    <lineage>
        <taxon>Eukaryota</taxon>
        <taxon>Sar</taxon>
        <taxon>Stramenopiles</taxon>
        <taxon>Oomycota</taxon>
        <taxon>Peronosporomycetes</taxon>
        <taxon>Peronosporales</taxon>
        <taxon>Peronosporaceae</taxon>
        <taxon>Peronospora</taxon>
    </lineage>
</organism>
<dbReference type="SUPFAM" id="SSF52540">
    <property type="entry name" value="P-loop containing nucleoside triphosphate hydrolases"/>
    <property type="match status" value="2"/>
</dbReference>
<dbReference type="InterPro" id="IPR004176">
    <property type="entry name" value="Clp_R_N"/>
</dbReference>
<dbReference type="AlphaFoldDB" id="A0AAU9L7Z6"/>
<dbReference type="InterPro" id="IPR006620">
    <property type="entry name" value="Pro_4_hyd_alph"/>
</dbReference>
<dbReference type="Proteomes" id="UP001160483">
    <property type="component" value="Unassembled WGS sequence"/>
</dbReference>
<dbReference type="PROSITE" id="PS51903">
    <property type="entry name" value="CLP_R"/>
    <property type="match status" value="1"/>
</dbReference>
<protein>
    <recommendedName>
        <fullName evidence="19">Fe2OG dioxygenase domain-containing protein</fullName>
    </recommendedName>
</protein>
<dbReference type="GO" id="GO:0005524">
    <property type="term" value="F:ATP binding"/>
    <property type="evidence" value="ECO:0007669"/>
    <property type="project" value="UniProtKB-KW"/>
</dbReference>
<dbReference type="Gene3D" id="1.10.1780.10">
    <property type="entry name" value="Clp, N-terminal domain"/>
    <property type="match status" value="1"/>
</dbReference>
<evidence type="ECO:0000256" key="13">
    <source>
        <dbReference type="SAM" id="MobiDB-lite"/>
    </source>
</evidence>
<evidence type="ECO:0000256" key="8">
    <source>
        <dbReference type="ARBA" id="ARBA00023004"/>
    </source>
</evidence>
<dbReference type="InterPro" id="IPR003593">
    <property type="entry name" value="AAA+_ATPase"/>
</dbReference>
<name>A0AAU9L7Z6_9STRA</name>
<dbReference type="CDD" id="cd00009">
    <property type="entry name" value="AAA"/>
    <property type="match status" value="1"/>
</dbReference>
<evidence type="ECO:0000256" key="12">
    <source>
        <dbReference type="SAM" id="Coils"/>
    </source>
</evidence>
<keyword evidence="3 10" id="KW-0677">Repeat</keyword>
<dbReference type="Pfam" id="PF10431">
    <property type="entry name" value="ClpB_D2-small"/>
    <property type="match status" value="1"/>
</dbReference>
<dbReference type="Pfam" id="PF13640">
    <property type="entry name" value="2OG-FeII_Oxy_3"/>
    <property type="match status" value="1"/>
</dbReference>
<feature type="transmembrane region" description="Helical" evidence="14">
    <location>
        <begin position="44"/>
        <end position="64"/>
    </location>
</feature>
<keyword evidence="8" id="KW-0408">Iron</keyword>
<dbReference type="EMBL" id="CAKKTJ010000325">
    <property type="protein sequence ID" value="CAH0480729.1"/>
    <property type="molecule type" value="Genomic_DNA"/>
</dbReference>
<dbReference type="InterPro" id="IPR028299">
    <property type="entry name" value="ClpA/B_CS2"/>
</dbReference>
<dbReference type="GO" id="GO:0031418">
    <property type="term" value="F:L-ascorbic acid binding"/>
    <property type="evidence" value="ECO:0007669"/>
    <property type="project" value="InterPro"/>
</dbReference>
<dbReference type="GO" id="GO:0051213">
    <property type="term" value="F:dioxygenase activity"/>
    <property type="evidence" value="ECO:0007669"/>
    <property type="project" value="UniProtKB-KW"/>
</dbReference>
<dbReference type="InterPro" id="IPR001270">
    <property type="entry name" value="ClpA/B"/>
</dbReference>
<keyword evidence="5 11" id="KW-0067">ATP-binding</keyword>
<keyword evidence="14" id="KW-0812">Transmembrane</keyword>
<evidence type="ECO:0000256" key="10">
    <source>
        <dbReference type="PROSITE-ProRule" id="PRU01251"/>
    </source>
</evidence>
<dbReference type="GO" id="GO:0016705">
    <property type="term" value="F:oxidoreductase activity, acting on paired donors, with incorporation or reduction of molecular oxygen"/>
    <property type="evidence" value="ECO:0007669"/>
    <property type="project" value="InterPro"/>
</dbReference>
<dbReference type="PANTHER" id="PTHR11638:SF18">
    <property type="entry name" value="HEAT SHOCK PROTEIN 104"/>
    <property type="match status" value="1"/>
</dbReference>
<comment type="similarity">
    <text evidence="11">Belongs to the ClpA/ClpB family.</text>
</comment>
<dbReference type="PROSITE" id="PS00870">
    <property type="entry name" value="CLPAB_1"/>
    <property type="match status" value="1"/>
</dbReference>
<dbReference type="InterPro" id="IPR018368">
    <property type="entry name" value="ClpA/B_CS1"/>
</dbReference>
<evidence type="ECO:0000256" key="1">
    <source>
        <dbReference type="ARBA" id="ARBA00001961"/>
    </source>
</evidence>
<dbReference type="GO" id="GO:0005737">
    <property type="term" value="C:cytoplasm"/>
    <property type="evidence" value="ECO:0007669"/>
    <property type="project" value="TreeGrafter"/>
</dbReference>
<dbReference type="FunFam" id="3.40.50.300:FF:000010">
    <property type="entry name" value="Chaperone clpB 1, putative"/>
    <property type="match status" value="1"/>
</dbReference>
<keyword evidence="12" id="KW-0175">Coiled coil</keyword>
<dbReference type="SUPFAM" id="SSF81923">
    <property type="entry name" value="Double Clp-N motif"/>
    <property type="match status" value="1"/>
</dbReference>
<dbReference type="PROSITE" id="PS00871">
    <property type="entry name" value="CLPAB_2"/>
    <property type="match status" value="1"/>
</dbReference>
<dbReference type="PRINTS" id="PR00300">
    <property type="entry name" value="CLPPROTEASEA"/>
</dbReference>
<dbReference type="InterPro" id="IPR027417">
    <property type="entry name" value="P-loop_NTPase"/>
</dbReference>
<feature type="region of interest" description="Disordered" evidence="13">
    <location>
        <begin position="1"/>
        <end position="20"/>
    </location>
</feature>